<dbReference type="AlphaFoldDB" id="A0A1W6L529"/>
<comment type="similarity">
    <text evidence="1">Belongs to the anhydro-N-acetylmuramic acid kinase family.</text>
</comment>
<keyword evidence="3" id="KW-1185">Reference proteome</keyword>
<sequence>MTELFVGLMSGTSLDGVDGVLVDFAAEDPSGRQAPSGLGTMKVLAHAHHPFPEALRDDLLALNTPGGTDELHRAQLAGNALARLYSHVVAELCATGPWEPAQVIAIGAHGQTVRHQPRIDGQPGYSLQINSPALLAELTGIGVVADFRSRDVAAGGQGAPLVPAFHRALFGRPGEAGAVLNLGGISNLTVLAADGQTRGFDCGPANVLLDLWCQQNTGQPFDRNGDWAASGQVQARLLDLLLDEPYFTLPPPKSTGRDLFNADWLAAKLRQVDGSLRADNVQATLCELTALTCANAVLTQAPTAKKLLVCGGGALNRHLMQRIAQHLPRVAVQPTDIRGLPAMQVEATAFAWLAWAHVHKLHGNLPAVTGAEGPRVLGAFYPG</sequence>
<dbReference type="UniPathway" id="UPA00544"/>
<dbReference type="GO" id="GO:0097175">
    <property type="term" value="P:1,6-anhydro-N-acetyl-beta-muramic acid catabolic process"/>
    <property type="evidence" value="ECO:0007669"/>
    <property type="project" value="UniProtKB-UniRule"/>
</dbReference>
<dbReference type="CDD" id="cd24050">
    <property type="entry name" value="ASKHA_NBD_ANMK"/>
    <property type="match status" value="1"/>
</dbReference>
<dbReference type="PANTHER" id="PTHR30605">
    <property type="entry name" value="ANHYDRO-N-ACETYLMURAMIC ACID KINASE"/>
    <property type="match status" value="1"/>
</dbReference>
<comment type="function">
    <text evidence="1">Catalyzes the specific phosphorylation of 1,6-anhydro-N-acetylmuramic acid (anhMurNAc) with the simultaneous cleavage of the 1,6-anhydro ring, generating MurNAc-6-P. Is required for the utilization of anhMurNAc either imported from the medium or derived from its own cell wall murein, and thus plays a role in cell wall recycling.</text>
</comment>
<dbReference type="Pfam" id="PF03702">
    <property type="entry name" value="AnmK"/>
    <property type="match status" value="1"/>
</dbReference>
<dbReference type="Gene3D" id="3.30.420.40">
    <property type="match status" value="2"/>
</dbReference>
<evidence type="ECO:0000313" key="3">
    <source>
        <dbReference type="Proteomes" id="UP000193427"/>
    </source>
</evidence>
<accession>A0A1W6L529</accession>
<dbReference type="GO" id="GO:0009254">
    <property type="term" value="P:peptidoglycan turnover"/>
    <property type="evidence" value="ECO:0007669"/>
    <property type="project" value="UniProtKB-UniRule"/>
</dbReference>
<dbReference type="Proteomes" id="UP000193427">
    <property type="component" value="Chromosome"/>
</dbReference>
<dbReference type="InterPro" id="IPR005338">
    <property type="entry name" value="Anhydro_N_Ac-Mur_kinase"/>
</dbReference>
<dbReference type="GO" id="GO:0016773">
    <property type="term" value="F:phosphotransferase activity, alcohol group as acceptor"/>
    <property type="evidence" value="ECO:0007669"/>
    <property type="project" value="UniProtKB-UniRule"/>
</dbReference>
<keyword evidence="1 2" id="KW-0418">Kinase</keyword>
<dbReference type="GO" id="GO:0016301">
    <property type="term" value="F:kinase activity"/>
    <property type="evidence" value="ECO:0007669"/>
    <property type="project" value="UniProtKB-KW"/>
</dbReference>
<comment type="pathway">
    <text evidence="1">Cell wall biogenesis; peptidoglycan recycling.</text>
</comment>
<comment type="catalytic activity">
    <reaction evidence="1">
        <text>1,6-anhydro-N-acetyl-beta-muramate + ATP + H2O = N-acetyl-D-muramate 6-phosphate + ADP + H(+)</text>
        <dbReference type="Rhea" id="RHEA:24952"/>
        <dbReference type="ChEBI" id="CHEBI:15377"/>
        <dbReference type="ChEBI" id="CHEBI:15378"/>
        <dbReference type="ChEBI" id="CHEBI:30616"/>
        <dbReference type="ChEBI" id="CHEBI:58690"/>
        <dbReference type="ChEBI" id="CHEBI:58722"/>
        <dbReference type="ChEBI" id="CHEBI:456216"/>
        <dbReference type="EC" id="2.7.1.170"/>
    </reaction>
</comment>
<dbReference type="KEGG" id="rgu:A4W93_04810"/>
<dbReference type="InterPro" id="IPR043129">
    <property type="entry name" value="ATPase_NBD"/>
</dbReference>
<dbReference type="STRING" id="946333.A4W93_04810"/>
<organism evidence="2 3">
    <name type="scientific">Piscinibacter gummiphilus</name>
    <dbReference type="NCBI Taxonomy" id="946333"/>
    <lineage>
        <taxon>Bacteria</taxon>
        <taxon>Pseudomonadati</taxon>
        <taxon>Pseudomonadota</taxon>
        <taxon>Betaproteobacteria</taxon>
        <taxon>Burkholderiales</taxon>
        <taxon>Sphaerotilaceae</taxon>
        <taxon>Piscinibacter</taxon>
    </lineage>
</organism>
<dbReference type="RefSeq" id="WP_085749543.1">
    <property type="nucleotide sequence ID" value="NZ_BSPR01000002.1"/>
</dbReference>
<dbReference type="GO" id="GO:0006040">
    <property type="term" value="P:amino sugar metabolic process"/>
    <property type="evidence" value="ECO:0007669"/>
    <property type="project" value="InterPro"/>
</dbReference>
<dbReference type="EMBL" id="CP015118">
    <property type="protein sequence ID" value="ARN19287.1"/>
    <property type="molecule type" value="Genomic_DNA"/>
</dbReference>
<protein>
    <recommendedName>
        <fullName evidence="1">Anhydro-N-acetylmuramic acid kinase</fullName>
        <ecNumber evidence="1">2.7.1.170</ecNumber>
    </recommendedName>
    <alternativeName>
        <fullName evidence="1">AnhMurNAc kinase</fullName>
    </alternativeName>
</protein>
<dbReference type="OrthoDB" id="9763949at2"/>
<dbReference type="GO" id="GO:0005524">
    <property type="term" value="F:ATP binding"/>
    <property type="evidence" value="ECO:0007669"/>
    <property type="project" value="UniProtKB-UniRule"/>
</dbReference>
<reference evidence="2 3" key="1">
    <citation type="submission" date="2016-04" db="EMBL/GenBank/DDBJ databases">
        <title>Complete genome sequence of natural rubber-degrading, novel Gram-negative bacterium, Rhizobacter gummiphilus strain NS21.</title>
        <authorList>
            <person name="Tabata M."/>
            <person name="Kasai D."/>
            <person name="Fukuda M."/>
        </authorList>
    </citation>
    <scope>NUCLEOTIDE SEQUENCE [LARGE SCALE GENOMIC DNA]</scope>
    <source>
        <strain evidence="2 3">NS21</strain>
    </source>
</reference>
<dbReference type="HAMAP" id="MF_01270">
    <property type="entry name" value="AnhMurNAc_kinase"/>
    <property type="match status" value="1"/>
</dbReference>
<keyword evidence="1" id="KW-0119">Carbohydrate metabolism</keyword>
<evidence type="ECO:0000313" key="2">
    <source>
        <dbReference type="EMBL" id="ARN19287.1"/>
    </source>
</evidence>
<comment type="pathway">
    <text evidence="1">Amino-sugar metabolism; 1,6-anhydro-N-acetylmuramate degradation.</text>
</comment>
<dbReference type="SUPFAM" id="SSF53067">
    <property type="entry name" value="Actin-like ATPase domain"/>
    <property type="match status" value="1"/>
</dbReference>
<proteinExistence type="inferred from homology"/>
<keyword evidence="1" id="KW-0547">Nucleotide-binding</keyword>
<name>A0A1W6L529_9BURK</name>
<dbReference type="NCBIfam" id="NF007139">
    <property type="entry name" value="PRK09585.1-3"/>
    <property type="match status" value="1"/>
</dbReference>
<dbReference type="PANTHER" id="PTHR30605:SF0">
    <property type="entry name" value="ANHYDRO-N-ACETYLMURAMIC ACID KINASE"/>
    <property type="match status" value="1"/>
</dbReference>
<gene>
    <name evidence="1" type="primary">anmK</name>
    <name evidence="2" type="ORF">A4W93_04810</name>
</gene>
<keyword evidence="1" id="KW-0067">ATP-binding</keyword>
<keyword evidence="1" id="KW-0808">Transferase</keyword>
<dbReference type="UniPathway" id="UPA00343"/>
<feature type="binding site" evidence="1">
    <location>
        <begin position="11"/>
        <end position="18"/>
    </location>
    <ligand>
        <name>ATP</name>
        <dbReference type="ChEBI" id="CHEBI:30616"/>
    </ligand>
</feature>
<dbReference type="EC" id="2.7.1.170" evidence="1"/>
<evidence type="ECO:0000256" key="1">
    <source>
        <dbReference type="HAMAP-Rule" id="MF_01270"/>
    </source>
</evidence>